<gene>
    <name evidence="1" type="ORF">G3M58_93145</name>
</gene>
<dbReference type="GO" id="GO:0016705">
    <property type="term" value="F:oxidoreductase activity, acting on paired donors, with incorporation or reduction of molecular oxygen"/>
    <property type="evidence" value="ECO:0007669"/>
    <property type="project" value="InterPro"/>
</dbReference>
<sequence>MIGTSAEVTERLRACEELGVDEYSFWIGTGLSHEEKLKWPEPFIKEFVPAFR</sequence>
<dbReference type="SUPFAM" id="SSF51679">
    <property type="entry name" value="Bacterial luciferase-like"/>
    <property type="match status" value="1"/>
</dbReference>
<reference evidence="1" key="1">
    <citation type="submission" date="2020-01" db="EMBL/GenBank/DDBJ databases">
        <title>Insect and environment-associated Actinomycetes.</title>
        <authorList>
            <person name="Currrie C."/>
            <person name="Chevrette M."/>
            <person name="Carlson C."/>
            <person name="Stubbendieck R."/>
            <person name="Wendt-Pienkowski E."/>
        </authorList>
    </citation>
    <scope>NUCLEOTIDE SEQUENCE</scope>
    <source>
        <strain evidence="1">SID7499</strain>
    </source>
</reference>
<dbReference type="AlphaFoldDB" id="A0A6G3XZI7"/>
<dbReference type="InterPro" id="IPR036661">
    <property type="entry name" value="Luciferase-like_sf"/>
</dbReference>
<dbReference type="Gene3D" id="3.20.20.30">
    <property type="entry name" value="Luciferase-like domain"/>
    <property type="match status" value="1"/>
</dbReference>
<proteinExistence type="predicted"/>
<comment type="caution">
    <text evidence="1">The sequence shown here is derived from an EMBL/GenBank/DDBJ whole genome shotgun (WGS) entry which is preliminary data.</text>
</comment>
<organism evidence="1">
    <name type="scientific">Streptomyces sp. SID7499</name>
    <dbReference type="NCBI Taxonomy" id="2706086"/>
    <lineage>
        <taxon>Bacteria</taxon>
        <taxon>Bacillati</taxon>
        <taxon>Actinomycetota</taxon>
        <taxon>Actinomycetes</taxon>
        <taxon>Kitasatosporales</taxon>
        <taxon>Streptomycetaceae</taxon>
        <taxon>Streptomyces</taxon>
    </lineage>
</organism>
<protein>
    <recommendedName>
        <fullName evidence="2">LLM class flavin-dependent oxidoreductase</fullName>
    </recommendedName>
</protein>
<dbReference type="EMBL" id="JAAGMN010010093">
    <property type="protein sequence ID" value="NEE22992.1"/>
    <property type="molecule type" value="Genomic_DNA"/>
</dbReference>
<name>A0A6G3XZI7_9ACTN</name>
<evidence type="ECO:0008006" key="2">
    <source>
        <dbReference type="Google" id="ProtNLM"/>
    </source>
</evidence>
<accession>A0A6G3XZI7</accession>
<evidence type="ECO:0000313" key="1">
    <source>
        <dbReference type="EMBL" id="NEE22992.1"/>
    </source>
</evidence>